<sequence length="175" mass="19030">MSALMSISGFLIVAYVLNLSRLSLTASFMITLASICLFAFLFRHIDDTRVDTKVALTFRVSLLRALAAASIVLLITGIAKTVGTGWAGVLSSFPITLFPFLIIIHLSYGAASVHSVIKHYPYGLGALMIYTLSVSFVYPVLGLWLGTLLSFLFATVYLLLLLMLQLAGDCFRKLG</sequence>
<feature type="transmembrane region" description="Helical" evidence="1">
    <location>
        <begin position="144"/>
        <end position="164"/>
    </location>
</feature>
<evidence type="ECO:0000313" key="3">
    <source>
        <dbReference type="Proteomes" id="UP001259340"/>
    </source>
</evidence>
<keyword evidence="1" id="KW-0472">Membrane</keyword>
<dbReference type="EMBL" id="JAPMLE010000001">
    <property type="protein sequence ID" value="MDR8524828.1"/>
    <property type="molecule type" value="Genomic_DNA"/>
</dbReference>
<feature type="transmembrane region" description="Helical" evidence="1">
    <location>
        <begin position="120"/>
        <end position="138"/>
    </location>
</feature>
<gene>
    <name evidence="2" type="ORF">OS133_14500</name>
</gene>
<accession>A0AAW8NNR2</accession>
<dbReference type="RefSeq" id="WP_310655238.1">
    <property type="nucleotide sequence ID" value="NZ_JAPMLE010000001.1"/>
</dbReference>
<organism evidence="2 3">
    <name type="scientific">Shewanella fidelis</name>
    <dbReference type="NCBI Taxonomy" id="173509"/>
    <lineage>
        <taxon>Bacteria</taxon>
        <taxon>Pseudomonadati</taxon>
        <taxon>Pseudomonadota</taxon>
        <taxon>Gammaproteobacteria</taxon>
        <taxon>Alteromonadales</taxon>
        <taxon>Shewanellaceae</taxon>
        <taxon>Shewanella</taxon>
    </lineage>
</organism>
<protein>
    <submittedName>
        <fullName evidence="2">Uncharacterized protein</fullName>
    </submittedName>
</protein>
<dbReference type="AlphaFoldDB" id="A0AAW8NNR2"/>
<keyword evidence="1" id="KW-0812">Transmembrane</keyword>
<keyword evidence="1" id="KW-1133">Transmembrane helix</keyword>
<name>A0AAW8NNR2_9GAMM</name>
<dbReference type="Proteomes" id="UP001259340">
    <property type="component" value="Unassembled WGS sequence"/>
</dbReference>
<proteinExistence type="predicted"/>
<feature type="transmembrane region" description="Helical" evidence="1">
    <location>
        <begin position="24"/>
        <end position="42"/>
    </location>
</feature>
<feature type="transmembrane region" description="Helical" evidence="1">
    <location>
        <begin position="85"/>
        <end position="108"/>
    </location>
</feature>
<feature type="transmembrane region" description="Helical" evidence="1">
    <location>
        <begin position="62"/>
        <end position="79"/>
    </location>
</feature>
<reference evidence="2" key="1">
    <citation type="submission" date="2022-11" db="EMBL/GenBank/DDBJ databases">
        <title>Prophages regulate Shewanella fidelis motility and biofilm formation: implications for gut colonization dynamics in Ciona robusta.</title>
        <authorList>
            <person name="Natarajan O."/>
            <person name="Gibboney S.L."/>
            <person name="Young M.N."/>
            <person name="Lim S.J."/>
            <person name="Pluta N."/>
            <person name="Atkinson C.G.F."/>
            <person name="Leigh B.A."/>
            <person name="Liberti A."/>
            <person name="Kees E."/>
            <person name="Breitbart M."/>
            <person name="Gralnick J."/>
            <person name="Dishaw L.J."/>
        </authorList>
    </citation>
    <scope>NUCLEOTIDE SEQUENCE</scope>
    <source>
        <strain evidence="2">3313</strain>
    </source>
</reference>
<evidence type="ECO:0000313" key="2">
    <source>
        <dbReference type="EMBL" id="MDR8524828.1"/>
    </source>
</evidence>
<comment type="caution">
    <text evidence="2">The sequence shown here is derived from an EMBL/GenBank/DDBJ whole genome shotgun (WGS) entry which is preliminary data.</text>
</comment>
<evidence type="ECO:0000256" key="1">
    <source>
        <dbReference type="SAM" id="Phobius"/>
    </source>
</evidence>